<accession>A0ABW7Z7H7</accession>
<dbReference type="GO" id="GO:0016746">
    <property type="term" value="F:acyltransferase activity"/>
    <property type="evidence" value="ECO:0007669"/>
    <property type="project" value="UniProtKB-KW"/>
</dbReference>
<keyword evidence="4" id="KW-1185">Reference proteome</keyword>
<feature type="transmembrane region" description="Helical" evidence="1">
    <location>
        <begin position="21"/>
        <end position="39"/>
    </location>
</feature>
<evidence type="ECO:0000259" key="2">
    <source>
        <dbReference type="Pfam" id="PF01757"/>
    </source>
</evidence>
<dbReference type="EMBL" id="JBITGY010000013">
    <property type="protein sequence ID" value="MFI6504058.1"/>
    <property type="molecule type" value="Genomic_DNA"/>
</dbReference>
<proteinExistence type="predicted"/>
<feature type="transmembrane region" description="Helical" evidence="1">
    <location>
        <begin position="359"/>
        <end position="381"/>
    </location>
</feature>
<feature type="transmembrane region" description="Helical" evidence="1">
    <location>
        <begin position="99"/>
        <end position="117"/>
    </location>
</feature>
<reference evidence="3 4" key="1">
    <citation type="submission" date="2024-10" db="EMBL/GenBank/DDBJ databases">
        <title>The Natural Products Discovery Center: Release of the First 8490 Sequenced Strains for Exploring Actinobacteria Biosynthetic Diversity.</title>
        <authorList>
            <person name="Kalkreuter E."/>
            <person name="Kautsar S.A."/>
            <person name="Yang D."/>
            <person name="Bader C.D."/>
            <person name="Teijaro C.N."/>
            <person name="Fluegel L."/>
            <person name="Davis C.M."/>
            <person name="Simpson J.R."/>
            <person name="Lauterbach L."/>
            <person name="Steele A.D."/>
            <person name="Gui C."/>
            <person name="Meng S."/>
            <person name="Li G."/>
            <person name="Viehrig K."/>
            <person name="Ye F."/>
            <person name="Su P."/>
            <person name="Kiefer A.F."/>
            <person name="Nichols A."/>
            <person name="Cepeda A.J."/>
            <person name="Yan W."/>
            <person name="Fan B."/>
            <person name="Jiang Y."/>
            <person name="Adhikari A."/>
            <person name="Zheng C.-J."/>
            <person name="Schuster L."/>
            <person name="Cowan T.M."/>
            <person name="Smanski M.J."/>
            <person name="Chevrette M.G."/>
            <person name="De Carvalho L.P.S."/>
            <person name="Shen B."/>
        </authorList>
    </citation>
    <scope>NUCLEOTIDE SEQUENCE [LARGE SCALE GENOMIC DNA]</scope>
    <source>
        <strain evidence="3 4">NPDC050545</strain>
    </source>
</reference>
<dbReference type="InterPro" id="IPR002656">
    <property type="entry name" value="Acyl_transf_3_dom"/>
</dbReference>
<evidence type="ECO:0000313" key="3">
    <source>
        <dbReference type="EMBL" id="MFI6504058.1"/>
    </source>
</evidence>
<feature type="transmembrane region" description="Helical" evidence="1">
    <location>
        <begin position="330"/>
        <end position="353"/>
    </location>
</feature>
<feature type="transmembrane region" description="Helical" evidence="1">
    <location>
        <begin position="255"/>
        <end position="277"/>
    </location>
</feature>
<dbReference type="PANTHER" id="PTHR36927">
    <property type="entry name" value="BLR4337 PROTEIN"/>
    <property type="match status" value="1"/>
</dbReference>
<gene>
    <name evidence="3" type="ORF">ACIBG2_42200</name>
</gene>
<feature type="transmembrane region" description="Helical" evidence="1">
    <location>
        <begin position="225"/>
        <end position="243"/>
    </location>
</feature>
<dbReference type="Proteomes" id="UP001612741">
    <property type="component" value="Unassembled WGS sequence"/>
</dbReference>
<keyword evidence="1" id="KW-1133">Transmembrane helix</keyword>
<keyword evidence="3" id="KW-0808">Transferase</keyword>
<feature type="transmembrane region" description="Helical" evidence="1">
    <location>
        <begin position="160"/>
        <end position="180"/>
    </location>
</feature>
<dbReference type="PANTHER" id="PTHR36927:SF3">
    <property type="entry name" value="GLUCANS BIOSYNTHESIS PROTEIN C"/>
    <property type="match status" value="1"/>
</dbReference>
<feature type="transmembrane region" description="Helical" evidence="1">
    <location>
        <begin position="201"/>
        <end position="219"/>
    </location>
</feature>
<feature type="transmembrane region" description="Helical" evidence="1">
    <location>
        <begin position="289"/>
        <end position="310"/>
    </location>
</feature>
<keyword evidence="1" id="KW-0812">Transmembrane</keyword>
<protein>
    <submittedName>
        <fullName evidence="3">Acyltransferase family protein</fullName>
    </submittedName>
</protein>
<sequence>MTARSEPLSTSRPERHTALDALRALVVVGLVFFHSSLVFDAGSDFYVKNADTTGVTTIFAGLAVVWAMPALFLIAGLGAWHSLARRGPGRFALERLQRLGVPLVFALVTLLPVPQWLRLRAQPGYAESYLEFLPRFFQVRAEWGKFPFVLQGDSFETGHLWFVLLLLTFALLLAPLARWVPASRARAACSRLAAVAERRRGAILLPAVLLALSSALLGIEEEYGGWHHWTYLLFFCLGFVIAADGRFRHAMRRDARLAAAAGVASFLLGSPAFLLAGDQIFQAMTPFAIGARILYGVAGWSWVVAIMGLVDRPRTAKEPAGGGSRLSAYLAPAVLPLYVLHQPIVVAVAFFVVSWHLPLAVKLAIVILASLVITFAVYDLVIRRTPVTRYLFGMRS</sequence>
<organism evidence="3 4">
    <name type="scientific">Nonomuraea typhae</name>
    <dbReference type="NCBI Taxonomy" id="2603600"/>
    <lineage>
        <taxon>Bacteria</taxon>
        <taxon>Bacillati</taxon>
        <taxon>Actinomycetota</taxon>
        <taxon>Actinomycetes</taxon>
        <taxon>Streptosporangiales</taxon>
        <taxon>Streptosporangiaceae</taxon>
        <taxon>Nonomuraea</taxon>
    </lineage>
</organism>
<feature type="domain" description="Acyltransferase 3" evidence="2">
    <location>
        <begin position="18"/>
        <end position="378"/>
    </location>
</feature>
<keyword evidence="1" id="KW-0472">Membrane</keyword>
<dbReference type="RefSeq" id="WP_397089816.1">
    <property type="nucleotide sequence ID" value="NZ_JBITGY010000013.1"/>
</dbReference>
<feature type="transmembrane region" description="Helical" evidence="1">
    <location>
        <begin position="59"/>
        <end position="79"/>
    </location>
</feature>
<name>A0ABW7Z7H7_9ACTN</name>
<dbReference type="Pfam" id="PF01757">
    <property type="entry name" value="Acyl_transf_3"/>
    <property type="match status" value="1"/>
</dbReference>
<evidence type="ECO:0000313" key="4">
    <source>
        <dbReference type="Proteomes" id="UP001612741"/>
    </source>
</evidence>
<evidence type="ECO:0000256" key="1">
    <source>
        <dbReference type="SAM" id="Phobius"/>
    </source>
</evidence>
<comment type="caution">
    <text evidence="3">The sequence shown here is derived from an EMBL/GenBank/DDBJ whole genome shotgun (WGS) entry which is preliminary data.</text>
</comment>
<keyword evidence="3" id="KW-0012">Acyltransferase</keyword>
<dbReference type="InterPro" id="IPR050623">
    <property type="entry name" value="Glucan_succinyl_AcylTrfase"/>
</dbReference>